<dbReference type="AlphaFoldDB" id="A0AAP7CDK4"/>
<organism evidence="1 2">
    <name type="scientific">Corynebacterium coyleae</name>
    <dbReference type="NCBI Taxonomy" id="53374"/>
    <lineage>
        <taxon>Bacteria</taxon>
        <taxon>Bacillati</taxon>
        <taxon>Actinomycetota</taxon>
        <taxon>Actinomycetes</taxon>
        <taxon>Mycobacteriales</taxon>
        <taxon>Corynebacteriaceae</taxon>
        <taxon>Corynebacterium</taxon>
    </lineage>
</organism>
<comment type="caution">
    <text evidence="1">The sequence shown here is derived from an EMBL/GenBank/DDBJ whole genome shotgun (WGS) entry which is preliminary data.</text>
</comment>
<accession>A0AAP7CDK4</accession>
<name>A0AAP7CDK4_9CORY</name>
<proteinExistence type="predicted"/>
<dbReference type="RefSeq" id="WP_167617544.1">
    <property type="nucleotide sequence ID" value="NZ_JAAUVV010000039.1"/>
</dbReference>
<evidence type="ECO:0000313" key="2">
    <source>
        <dbReference type="Proteomes" id="UP000591626"/>
    </source>
</evidence>
<gene>
    <name evidence="1" type="ORF">HC138_11735</name>
</gene>
<evidence type="ECO:0000313" key="1">
    <source>
        <dbReference type="EMBL" id="NJJ04999.1"/>
    </source>
</evidence>
<protein>
    <submittedName>
        <fullName evidence="1">Uncharacterized protein</fullName>
    </submittedName>
</protein>
<reference evidence="1 2" key="1">
    <citation type="submission" date="2020-03" db="EMBL/GenBank/DDBJ databases">
        <title>Draft genome sequences of bacterial isolates from the female urobiome.</title>
        <authorList>
            <person name="Miller-Ensminger T."/>
            <person name="Wolfe A.J."/>
            <person name="Putonti C."/>
        </authorList>
    </citation>
    <scope>NUCLEOTIDE SEQUENCE [LARGE SCALE GENOMIC DNA]</scope>
    <source>
        <strain evidence="1 2">UMB8490</strain>
    </source>
</reference>
<dbReference type="Proteomes" id="UP000591626">
    <property type="component" value="Unassembled WGS sequence"/>
</dbReference>
<sequence>MRSHHFTNQMFRYLEGMSNLGGYQTLVTWTKRLGGPKRATFLAFSVVAGASVIGTKASDWVRGQLRKQDDTAATQTASGSTSEKDLKVYTVHDEVDCGEGLILKPTDTFVVFFRDEDTVLIKVIGHANSPFAVSAQQLSNASDFEC</sequence>
<dbReference type="EMBL" id="JAAUVV010000039">
    <property type="protein sequence ID" value="NJJ04999.1"/>
    <property type="molecule type" value="Genomic_DNA"/>
</dbReference>